<dbReference type="InterPro" id="IPR022536">
    <property type="entry name" value="EspC"/>
</dbReference>
<organism evidence="1 2">
    <name type="scientific">Actinokineospora fastidiosa</name>
    <dbReference type="NCBI Taxonomy" id="1816"/>
    <lineage>
        <taxon>Bacteria</taxon>
        <taxon>Bacillati</taxon>
        <taxon>Actinomycetota</taxon>
        <taxon>Actinomycetes</taxon>
        <taxon>Pseudonocardiales</taxon>
        <taxon>Pseudonocardiaceae</taxon>
        <taxon>Actinokineospora</taxon>
    </lineage>
</organism>
<dbReference type="SUPFAM" id="SSF140453">
    <property type="entry name" value="EsxAB dimer-like"/>
    <property type="match status" value="1"/>
</dbReference>
<evidence type="ECO:0000313" key="1">
    <source>
        <dbReference type="EMBL" id="GGS18648.1"/>
    </source>
</evidence>
<protein>
    <submittedName>
        <fullName evidence="1">Uncharacterized protein</fullName>
    </submittedName>
</protein>
<sequence>MTGFGVDLDELDALARKAVAIADTVREDTAWRYGVDTDRWPDDDPLRVAVIAYQRSLRAAMERLCGGAAGLSDALRAIAARYRETDEDLARRLTELAG</sequence>
<dbReference type="AlphaFoldDB" id="A0A918G5B9"/>
<comment type="caution">
    <text evidence="1">The sequence shown here is derived from an EMBL/GenBank/DDBJ whole genome shotgun (WGS) entry which is preliminary data.</text>
</comment>
<reference evidence="1" key="1">
    <citation type="journal article" date="2014" name="Int. J. Syst. Evol. Microbiol.">
        <title>Complete genome sequence of Corynebacterium casei LMG S-19264T (=DSM 44701T), isolated from a smear-ripened cheese.</title>
        <authorList>
            <consortium name="US DOE Joint Genome Institute (JGI-PGF)"/>
            <person name="Walter F."/>
            <person name="Albersmeier A."/>
            <person name="Kalinowski J."/>
            <person name="Ruckert C."/>
        </authorList>
    </citation>
    <scope>NUCLEOTIDE SEQUENCE</scope>
    <source>
        <strain evidence="1">JCM 3276</strain>
    </source>
</reference>
<gene>
    <name evidence="1" type="ORF">GCM10010171_08980</name>
</gene>
<keyword evidence="2" id="KW-1185">Reference proteome</keyword>
<name>A0A918G5B9_9PSEU</name>
<accession>A0A918G5B9</accession>
<dbReference type="GO" id="GO:0009306">
    <property type="term" value="P:protein secretion"/>
    <property type="evidence" value="ECO:0007669"/>
    <property type="project" value="InterPro"/>
</dbReference>
<dbReference type="RefSeq" id="WP_189208969.1">
    <property type="nucleotide sequence ID" value="NZ_BMRB01000001.1"/>
</dbReference>
<reference evidence="1" key="2">
    <citation type="submission" date="2020-09" db="EMBL/GenBank/DDBJ databases">
        <authorList>
            <person name="Sun Q."/>
            <person name="Ohkuma M."/>
        </authorList>
    </citation>
    <scope>NUCLEOTIDE SEQUENCE</scope>
    <source>
        <strain evidence="1">JCM 3276</strain>
    </source>
</reference>
<dbReference type="Pfam" id="PF10824">
    <property type="entry name" value="T7SS_ESX_EspC"/>
    <property type="match status" value="1"/>
</dbReference>
<evidence type="ECO:0000313" key="2">
    <source>
        <dbReference type="Proteomes" id="UP000660680"/>
    </source>
</evidence>
<dbReference type="EMBL" id="BMRB01000001">
    <property type="protein sequence ID" value="GGS18648.1"/>
    <property type="molecule type" value="Genomic_DNA"/>
</dbReference>
<proteinExistence type="predicted"/>
<dbReference type="InterPro" id="IPR036689">
    <property type="entry name" value="ESAT-6-like_sf"/>
</dbReference>
<dbReference type="Proteomes" id="UP000660680">
    <property type="component" value="Unassembled WGS sequence"/>
</dbReference>